<gene>
    <name evidence="1" type="ORF">CVV64_12860</name>
</gene>
<dbReference type="EMBL" id="PGXC01000013">
    <property type="protein sequence ID" value="PKK89690.1"/>
    <property type="molecule type" value="Genomic_DNA"/>
</dbReference>
<evidence type="ECO:0000313" key="2">
    <source>
        <dbReference type="Proteomes" id="UP000233256"/>
    </source>
</evidence>
<organism evidence="1 2">
    <name type="scientific">Candidatus Wallbacteria bacterium HGW-Wallbacteria-1</name>
    <dbReference type="NCBI Taxonomy" id="2013854"/>
    <lineage>
        <taxon>Bacteria</taxon>
        <taxon>Candidatus Walliibacteriota</taxon>
    </lineage>
</organism>
<comment type="caution">
    <text evidence="1">The sequence shown here is derived from an EMBL/GenBank/DDBJ whole genome shotgun (WGS) entry which is preliminary data.</text>
</comment>
<evidence type="ECO:0000313" key="1">
    <source>
        <dbReference type="EMBL" id="PKK89690.1"/>
    </source>
</evidence>
<protein>
    <submittedName>
        <fullName evidence="1">Uncharacterized protein</fullName>
    </submittedName>
</protein>
<dbReference type="AlphaFoldDB" id="A0A2N1PMZ6"/>
<dbReference type="Proteomes" id="UP000233256">
    <property type="component" value="Unassembled WGS sequence"/>
</dbReference>
<accession>A0A2N1PMZ6</accession>
<reference evidence="1 2" key="1">
    <citation type="journal article" date="2017" name="ISME J.">
        <title>Potential for microbial H2 and metal transformations associated with novel bacteria and archaea in deep terrestrial subsurface sediments.</title>
        <authorList>
            <person name="Hernsdorf A.W."/>
            <person name="Amano Y."/>
            <person name="Miyakawa K."/>
            <person name="Ise K."/>
            <person name="Suzuki Y."/>
            <person name="Anantharaman K."/>
            <person name="Probst A."/>
            <person name="Burstein D."/>
            <person name="Thomas B.C."/>
            <person name="Banfield J.F."/>
        </authorList>
    </citation>
    <scope>NUCLEOTIDE SEQUENCE [LARGE SCALE GENOMIC DNA]</scope>
    <source>
        <strain evidence="1">HGW-Wallbacteria-1</strain>
    </source>
</reference>
<name>A0A2N1PMZ6_9BACT</name>
<sequence>MRGYEWDESRLPKVKFLFIEENAEARRFINEMMKLYMVGRCVDCFFVESFGQALGVLKASINWPYHVIVSCASVKCEGLTAEEFFKFLRNPESAMDNGDSRVRHSGLFGAPRPSLCHNLTLTRIVERMGPGMAGALSQLSRNAIKVMLSSDRNSGNRLCEDELITDYRDRAYFISNMCSLLETYRRIYLRETWSGFDAAVASSASIRESSNIHAVHSLMPAM</sequence>
<proteinExistence type="predicted"/>